<name>A0ABR1R9F6_9PEZI</name>
<proteinExistence type="predicted"/>
<sequence length="98" mass="10283">MSACGLGAWLAMPNTKLSPHNPGSIAGVAALIGGSGMWNDKGDTGDRDEIPVLPDGAEWMDDDELKKAWDDEGISFGFGARTDGSVGVNVVRRQQTGH</sequence>
<comment type="caution">
    <text evidence="1">The sequence shown here is derived from an EMBL/GenBank/DDBJ whole genome shotgun (WGS) entry which is preliminary data.</text>
</comment>
<accession>A0ABR1R9F6</accession>
<organism evidence="1 2">
    <name type="scientific">Apiospora marii</name>
    <dbReference type="NCBI Taxonomy" id="335849"/>
    <lineage>
        <taxon>Eukaryota</taxon>
        <taxon>Fungi</taxon>
        <taxon>Dikarya</taxon>
        <taxon>Ascomycota</taxon>
        <taxon>Pezizomycotina</taxon>
        <taxon>Sordariomycetes</taxon>
        <taxon>Xylariomycetidae</taxon>
        <taxon>Amphisphaeriales</taxon>
        <taxon>Apiosporaceae</taxon>
        <taxon>Apiospora</taxon>
    </lineage>
</organism>
<evidence type="ECO:0000313" key="2">
    <source>
        <dbReference type="Proteomes" id="UP001396898"/>
    </source>
</evidence>
<dbReference type="EMBL" id="JAQQWI010000018">
    <property type="protein sequence ID" value="KAK8002147.1"/>
    <property type="molecule type" value="Genomic_DNA"/>
</dbReference>
<gene>
    <name evidence="1" type="ORF">PG991_014369</name>
</gene>
<reference evidence="1 2" key="1">
    <citation type="submission" date="2023-01" db="EMBL/GenBank/DDBJ databases">
        <title>Analysis of 21 Apiospora genomes using comparative genomics revels a genus with tremendous synthesis potential of carbohydrate active enzymes and secondary metabolites.</title>
        <authorList>
            <person name="Sorensen T."/>
        </authorList>
    </citation>
    <scope>NUCLEOTIDE SEQUENCE [LARGE SCALE GENOMIC DNA]</scope>
    <source>
        <strain evidence="1 2">CBS 20057</strain>
    </source>
</reference>
<dbReference type="Proteomes" id="UP001396898">
    <property type="component" value="Unassembled WGS sequence"/>
</dbReference>
<keyword evidence="2" id="KW-1185">Reference proteome</keyword>
<evidence type="ECO:0000313" key="1">
    <source>
        <dbReference type="EMBL" id="KAK8002147.1"/>
    </source>
</evidence>
<protein>
    <submittedName>
        <fullName evidence="1">Uncharacterized protein</fullName>
    </submittedName>
</protein>